<evidence type="ECO:0000313" key="4">
    <source>
        <dbReference type="Proteomes" id="UP000541857"/>
    </source>
</evidence>
<dbReference type="InterPro" id="IPR001789">
    <property type="entry name" value="Sig_transdc_resp-reg_receiver"/>
</dbReference>
<dbReference type="Proteomes" id="UP000541857">
    <property type="component" value="Unassembled WGS sequence"/>
</dbReference>
<keyword evidence="1" id="KW-0597">Phosphoprotein</keyword>
<dbReference type="PANTHER" id="PTHR44520">
    <property type="entry name" value="RESPONSE REGULATOR RCP1-RELATED"/>
    <property type="match status" value="1"/>
</dbReference>
<comment type="caution">
    <text evidence="3">The sequence shown here is derived from an EMBL/GenBank/DDBJ whole genome shotgun (WGS) entry which is preliminary data.</text>
</comment>
<evidence type="ECO:0000313" key="3">
    <source>
        <dbReference type="EMBL" id="MBA6152429.1"/>
    </source>
</evidence>
<sequence length="134" mass="15491">MKKIKTICIIDDDPIFRFGTMKMLETVQISLNFLVYKNGKDAFDQLLPKLESNTNLPDVIFLDLNMPVMDGWQFLDELDKIPLANNIPIYIVSSSVDSRDINKAKSYEKVNKYIVKPFSLAKVQELMEELKNRS</sequence>
<dbReference type="InterPro" id="IPR011006">
    <property type="entry name" value="CheY-like_superfamily"/>
</dbReference>
<name>A0A7W2R349_9FLAO</name>
<dbReference type="SUPFAM" id="SSF52172">
    <property type="entry name" value="CheY-like"/>
    <property type="match status" value="1"/>
</dbReference>
<dbReference type="SMART" id="SM00448">
    <property type="entry name" value="REC"/>
    <property type="match status" value="1"/>
</dbReference>
<accession>A0A7W2R349</accession>
<feature type="domain" description="Response regulatory" evidence="2">
    <location>
        <begin position="6"/>
        <end position="131"/>
    </location>
</feature>
<dbReference type="PANTHER" id="PTHR44520:SF2">
    <property type="entry name" value="RESPONSE REGULATOR RCP1"/>
    <property type="match status" value="1"/>
</dbReference>
<dbReference type="InterPro" id="IPR052893">
    <property type="entry name" value="TCS_response_regulator"/>
</dbReference>
<reference evidence="3 4" key="1">
    <citation type="submission" date="2020-07" db="EMBL/GenBank/DDBJ databases">
        <title>Bacterium isolated from marine sediment.</title>
        <authorList>
            <person name="Shang D."/>
        </authorList>
    </citation>
    <scope>NUCLEOTIDE SEQUENCE [LARGE SCALE GENOMIC DNA]</scope>
    <source>
        <strain evidence="3 4">F6074</strain>
    </source>
</reference>
<dbReference type="EMBL" id="JACGLT010000004">
    <property type="protein sequence ID" value="MBA6152429.1"/>
    <property type="molecule type" value="Genomic_DNA"/>
</dbReference>
<protein>
    <submittedName>
        <fullName evidence="3">Response regulator</fullName>
    </submittedName>
</protein>
<feature type="modified residue" description="4-aspartylphosphate" evidence="1">
    <location>
        <position position="63"/>
    </location>
</feature>
<organism evidence="3 4">
    <name type="scientific">Gelidibacter maritimus</name>
    <dbReference type="NCBI Taxonomy" id="2761487"/>
    <lineage>
        <taxon>Bacteria</taxon>
        <taxon>Pseudomonadati</taxon>
        <taxon>Bacteroidota</taxon>
        <taxon>Flavobacteriia</taxon>
        <taxon>Flavobacteriales</taxon>
        <taxon>Flavobacteriaceae</taxon>
        <taxon>Gelidibacter</taxon>
    </lineage>
</organism>
<dbReference type="AlphaFoldDB" id="A0A7W2R349"/>
<dbReference type="Pfam" id="PF00072">
    <property type="entry name" value="Response_reg"/>
    <property type="match status" value="1"/>
</dbReference>
<dbReference type="PROSITE" id="PS50110">
    <property type="entry name" value="RESPONSE_REGULATORY"/>
    <property type="match status" value="1"/>
</dbReference>
<evidence type="ECO:0000259" key="2">
    <source>
        <dbReference type="PROSITE" id="PS50110"/>
    </source>
</evidence>
<keyword evidence="4" id="KW-1185">Reference proteome</keyword>
<proteinExistence type="predicted"/>
<dbReference type="GO" id="GO:0000160">
    <property type="term" value="P:phosphorelay signal transduction system"/>
    <property type="evidence" value="ECO:0007669"/>
    <property type="project" value="InterPro"/>
</dbReference>
<gene>
    <name evidence="3" type="ORF">H3Z82_06795</name>
</gene>
<dbReference type="Gene3D" id="3.40.50.2300">
    <property type="match status" value="1"/>
</dbReference>
<evidence type="ECO:0000256" key="1">
    <source>
        <dbReference type="PROSITE-ProRule" id="PRU00169"/>
    </source>
</evidence>